<name>A0A8H3M7P9_9GLOM</name>
<dbReference type="OrthoDB" id="2421874at2759"/>
<organism evidence="1 2">
    <name type="scientific">Rhizophagus clarus</name>
    <dbReference type="NCBI Taxonomy" id="94130"/>
    <lineage>
        <taxon>Eukaryota</taxon>
        <taxon>Fungi</taxon>
        <taxon>Fungi incertae sedis</taxon>
        <taxon>Mucoromycota</taxon>
        <taxon>Glomeromycotina</taxon>
        <taxon>Glomeromycetes</taxon>
        <taxon>Glomerales</taxon>
        <taxon>Glomeraceae</taxon>
        <taxon>Rhizophagus</taxon>
    </lineage>
</organism>
<gene>
    <name evidence="1" type="ORF">RCL2_002459900</name>
</gene>
<proteinExistence type="predicted"/>
<reference evidence="1" key="1">
    <citation type="submission" date="2019-10" db="EMBL/GenBank/DDBJ databases">
        <title>Conservation and host-specific expression of non-tandemly repeated heterogenous ribosome RNA gene in arbuscular mycorrhizal fungi.</title>
        <authorList>
            <person name="Maeda T."/>
            <person name="Kobayashi Y."/>
            <person name="Nakagawa T."/>
            <person name="Ezawa T."/>
            <person name="Yamaguchi K."/>
            <person name="Bino T."/>
            <person name="Nishimoto Y."/>
            <person name="Shigenobu S."/>
            <person name="Kawaguchi M."/>
        </authorList>
    </citation>
    <scope>NUCLEOTIDE SEQUENCE</scope>
    <source>
        <strain evidence="1">HR1</strain>
    </source>
</reference>
<accession>A0A8H3M7P9</accession>
<evidence type="ECO:0000313" key="1">
    <source>
        <dbReference type="EMBL" id="GES98039.1"/>
    </source>
</evidence>
<protein>
    <submittedName>
        <fullName evidence="1">Uncharacterized protein</fullName>
    </submittedName>
</protein>
<dbReference type="AlphaFoldDB" id="A0A8H3M7P9"/>
<sequence>MLANVPFDRAAEWYISNANLLKNYRLKNQSRQVTPKLVKTVERVQGAVDYLAWKTKNGTVKSTNRLAKDQQCWYWVMYCSGDGSNCQRLCGGIGKSSVCRLSWLSSENPLRITIQGTHSIYKEVGYNKAKAPMMLMNRFEVFRVIMGLGYISLLILQRTNLPIKPHGFYLRSSSTLRLIQENHNNNITLEDARKILTDSVEFGVYMHSDEIDIDNSLF</sequence>
<dbReference type="EMBL" id="BLAL01000262">
    <property type="protein sequence ID" value="GES98039.1"/>
    <property type="molecule type" value="Genomic_DNA"/>
</dbReference>
<dbReference type="Proteomes" id="UP000615446">
    <property type="component" value="Unassembled WGS sequence"/>
</dbReference>
<evidence type="ECO:0000313" key="2">
    <source>
        <dbReference type="Proteomes" id="UP000615446"/>
    </source>
</evidence>
<comment type="caution">
    <text evidence="1">The sequence shown here is derived from an EMBL/GenBank/DDBJ whole genome shotgun (WGS) entry which is preliminary data.</text>
</comment>